<feature type="transmembrane region" description="Helical" evidence="1">
    <location>
        <begin position="61"/>
        <end position="82"/>
    </location>
</feature>
<proteinExistence type="predicted"/>
<gene>
    <name evidence="2" type="ORF">HNP98_003449</name>
</gene>
<evidence type="ECO:0000313" key="2">
    <source>
        <dbReference type="EMBL" id="NRT20605.1"/>
    </source>
</evidence>
<feature type="transmembrane region" description="Helical" evidence="1">
    <location>
        <begin position="89"/>
        <end position="109"/>
    </location>
</feature>
<dbReference type="Proteomes" id="UP000779507">
    <property type="component" value="Unassembled WGS sequence"/>
</dbReference>
<evidence type="ECO:0000313" key="3">
    <source>
        <dbReference type="Proteomes" id="UP000779507"/>
    </source>
</evidence>
<name>A0ABX2FTT0_9BACT</name>
<feature type="transmembrane region" description="Helical" evidence="1">
    <location>
        <begin position="129"/>
        <end position="149"/>
    </location>
</feature>
<comment type="caution">
    <text evidence="2">The sequence shown here is derived from an EMBL/GenBank/DDBJ whole genome shotgun (WGS) entry which is preliminary data.</text>
</comment>
<accession>A0ABX2FTT0</accession>
<sequence>MKNDTRRLVFVAVCLYTAAFLVTVLLHELAHALMALAVGVHPILFDSHVDTPPAGPRREILIALAGPVFSLVQGVIMLGITVRGRGTGAGALFGLFLGEFGIINFLGYVMTGPVVDYGDIGQAEKLLGVPLAAAIAAAVAAAVVVTLAVRATAPLFMRFVPAAAPGAPPDVVKAQKRRYLRPLLVWPWLLGSILITALAWPVPTLLSLIYPPLSSMVLGAAFGAAVGRADLLGAPAAPALMRGPLWRPLLALGIAAAASRLLATGVRL</sequence>
<evidence type="ECO:0000256" key="1">
    <source>
        <dbReference type="SAM" id="Phobius"/>
    </source>
</evidence>
<feature type="transmembrane region" description="Helical" evidence="1">
    <location>
        <begin position="208"/>
        <end position="227"/>
    </location>
</feature>
<organism evidence="2 3">
    <name type="scientific">Hymenobacter caeli</name>
    <dbReference type="NCBI Taxonomy" id="2735894"/>
    <lineage>
        <taxon>Bacteria</taxon>
        <taxon>Pseudomonadati</taxon>
        <taxon>Bacteroidota</taxon>
        <taxon>Cytophagia</taxon>
        <taxon>Cytophagales</taxon>
        <taxon>Hymenobacteraceae</taxon>
        <taxon>Hymenobacter</taxon>
    </lineage>
</organism>
<keyword evidence="1" id="KW-0812">Transmembrane</keyword>
<feature type="transmembrane region" description="Helical" evidence="1">
    <location>
        <begin position="183"/>
        <end position="202"/>
    </location>
</feature>
<keyword evidence="1" id="KW-0472">Membrane</keyword>
<dbReference type="RefSeq" id="WP_173811367.1">
    <property type="nucleotide sequence ID" value="NZ_JABSNP010000018.1"/>
</dbReference>
<evidence type="ECO:0008006" key="4">
    <source>
        <dbReference type="Google" id="ProtNLM"/>
    </source>
</evidence>
<dbReference type="EMBL" id="JABSNP010000018">
    <property type="protein sequence ID" value="NRT20605.1"/>
    <property type="molecule type" value="Genomic_DNA"/>
</dbReference>
<reference evidence="2 3" key="1">
    <citation type="submission" date="2020-05" db="EMBL/GenBank/DDBJ databases">
        <title>Genomic Encyclopedia of Type Strains, Phase IV (KMG-V): Genome sequencing to study the core and pangenomes of soil and plant-associated prokaryotes.</title>
        <authorList>
            <person name="Whitman W."/>
        </authorList>
    </citation>
    <scope>NUCLEOTIDE SEQUENCE [LARGE SCALE GENOMIC DNA]</scope>
    <source>
        <strain evidence="2 3">9A</strain>
    </source>
</reference>
<protein>
    <recommendedName>
        <fullName evidence="4">M50 family peptidase</fullName>
    </recommendedName>
</protein>
<keyword evidence="3" id="KW-1185">Reference proteome</keyword>
<keyword evidence="1" id="KW-1133">Transmembrane helix</keyword>